<feature type="binding site" evidence="7">
    <location>
        <position position="116"/>
    </location>
    <ligand>
        <name>substrate</name>
    </ligand>
</feature>
<dbReference type="GeneID" id="64977087"/>
<dbReference type="InterPro" id="IPR020471">
    <property type="entry name" value="AKR"/>
</dbReference>
<dbReference type="EC" id="1.1.1.307" evidence="1"/>
<evidence type="ECO:0000256" key="2">
    <source>
        <dbReference type="ARBA" id="ARBA00023002"/>
    </source>
</evidence>
<dbReference type="CDD" id="cd19071">
    <property type="entry name" value="AKR_AKR1-5-like"/>
    <property type="match status" value="1"/>
</dbReference>
<dbReference type="KEGG" id="apuu:APUU_60130A"/>
<comment type="catalytic activity">
    <reaction evidence="5">
        <text>xylitol + NAD(+) = D-xylose + NADH + H(+)</text>
        <dbReference type="Rhea" id="RHEA:27441"/>
        <dbReference type="ChEBI" id="CHEBI:15378"/>
        <dbReference type="ChEBI" id="CHEBI:17151"/>
        <dbReference type="ChEBI" id="CHEBI:53455"/>
        <dbReference type="ChEBI" id="CHEBI:57540"/>
        <dbReference type="ChEBI" id="CHEBI:57945"/>
        <dbReference type="EC" id="1.1.1.307"/>
    </reaction>
</comment>
<dbReference type="SUPFAM" id="SSF51430">
    <property type="entry name" value="NAD(P)-linked oxidoreductase"/>
    <property type="match status" value="1"/>
</dbReference>
<protein>
    <recommendedName>
        <fullName evidence="1">D-xylose reductase [NAD(P)H]</fullName>
        <ecNumber evidence="1">1.1.1.307</ecNumber>
    </recommendedName>
</protein>
<dbReference type="OrthoDB" id="416253at2759"/>
<dbReference type="PANTHER" id="PTHR11732">
    <property type="entry name" value="ALDO/KETO REDUCTASE"/>
    <property type="match status" value="1"/>
</dbReference>
<sequence length="333" mass="37622">MTNPNILPEYNRRKFILNTGAALPAIGLGTFQDPDEQLAAVSIALKLGYRHIDTAHNYGTEKQIGEAIQRSGIPRRQIFITTKLWCNAHHPEDVEAALDASLADLGVEYVDLYLMHYPCAFKRGEELMPIDVNGKLMLENIPIIDTWRAMERLVETGKARAIGVSNFSQGEMEVILNEGSVIPAVHQMELHPYLQQPEFAAWHRRHGIQLIQFSPCGNMNDFYREVSWGKEVAQMTRLIDHPDLGKVAAKHGKSSVQTALAWAISQGRAVIPKTTIEWQVRENLEAEFELDDEDCRIIATMDREARFNDPSPDFGYQLYVGLDGADNQRQQLL</sequence>
<reference evidence="10" key="1">
    <citation type="submission" date="2021-01" db="EMBL/GenBank/DDBJ databases">
        <authorList>
            <consortium name="Aspergillus puulaauensis MK2 genome sequencing consortium"/>
            <person name="Kazuki M."/>
            <person name="Futagami T."/>
        </authorList>
    </citation>
    <scope>NUCLEOTIDE SEQUENCE</scope>
    <source>
        <strain evidence="10">MK2</strain>
    </source>
</reference>
<proteinExistence type="predicted"/>
<name>A0A7R7XSS4_9EURO</name>
<evidence type="ECO:0000256" key="1">
    <source>
        <dbReference type="ARBA" id="ARBA00012845"/>
    </source>
</evidence>
<dbReference type="PROSITE" id="PS00798">
    <property type="entry name" value="ALDOKETO_REDUCTASE_1"/>
    <property type="match status" value="1"/>
</dbReference>
<dbReference type="PROSITE" id="PS51318">
    <property type="entry name" value="TAT"/>
    <property type="match status" value="1"/>
</dbReference>
<evidence type="ECO:0000256" key="4">
    <source>
        <dbReference type="ARBA" id="ARBA00047534"/>
    </source>
</evidence>
<dbReference type="GO" id="GO:0016616">
    <property type="term" value="F:oxidoreductase activity, acting on the CH-OH group of donors, NAD or NADP as acceptor"/>
    <property type="evidence" value="ECO:0007669"/>
    <property type="project" value="UniProtKB-ARBA"/>
</dbReference>
<evidence type="ECO:0000259" key="9">
    <source>
        <dbReference type="Pfam" id="PF00248"/>
    </source>
</evidence>
<evidence type="ECO:0000256" key="6">
    <source>
        <dbReference type="PIRSR" id="PIRSR000097-1"/>
    </source>
</evidence>
<dbReference type="InterPro" id="IPR006311">
    <property type="entry name" value="TAT_signal"/>
</dbReference>
<dbReference type="PROSITE" id="PS00062">
    <property type="entry name" value="ALDOKETO_REDUCTASE_2"/>
    <property type="match status" value="1"/>
</dbReference>
<evidence type="ECO:0000256" key="5">
    <source>
        <dbReference type="ARBA" id="ARBA00049485"/>
    </source>
</evidence>
<dbReference type="Pfam" id="PF00248">
    <property type="entry name" value="Aldo_ket_red"/>
    <property type="match status" value="1"/>
</dbReference>
<feature type="domain" description="NADP-dependent oxidoreductase" evidence="9">
    <location>
        <begin position="30"/>
        <end position="300"/>
    </location>
</feature>
<dbReference type="EMBL" id="AP024448">
    <property type="protein sequence ID" value="BCS27082.1"/>
    <property type="molecule type" value="Genomic_DNA"/>
</dbReference>
<dbReference type="PIRSF" id="PIRSF000097">
    <property type="entry name" value="AKR"/>
    <property type="match status" value="1"/>
</dbReference>
<evidence type="ECO:0000313" key="11">
    <source>
        <dbReference type="Proteomes" id="UP000654913"/>
    </source>
</evidence>
<accession>A0A7R7XSS4</accession>
<comment type="catalytic activity">
    <reaction evidence="4">
        <text>xylitol + NADP(+) = D-xylose + NADPH + H(+)</text>
        <dbReference type="Rhea" id="RHEA:27445"/>
        <dbReference type="ChEBI" id="CHEBI:15378"/>
        <dbReference type="ChEBI" id="CHEBI:17151"/>
        <dbReference type="ChEBI" id="CHEBI:53455"/>
        <dbReference type="ChEBI" id="CHEBI:57783"/>
        <dbReference type="ChEBI" id="CHEBI:58349"/>
        <dbReference type="EC" id="1.1.1.307"/>
    </reaction>
</comment>
<dbReference type="RefSeq" id="XP_041559276.1">
    <property type="nucleotide sequence ID" value="XM_041706941.1"/>
</dbReference>
<evidence type="ECO:0000256" key="3">
    <source>
        <dbReference type="ARBA" id="ARBA00025065"/>
    </source>
</evidence>
<dbReference type="Proteomes" id="UP000654913">
    <property type="component" value="Chromosome 6"/>
</dbReference>
<dbReference type="InterPro" id="IPR023210">
    <property type="entry name" value="NADP_OxRdtase_dom"/>
</dbReference>
<keyword evidence="2" id="KW-0560">Oxidoreductase</keyword>
<evidence type="ECO:0000256" key="8">
    <source>
        <dbReference type="PIRSR" id="PIRSR000097-3"/>
    </source>
</evidence>
<dbReference type="FunFam" id="3.20.20.100:FF:000002">
    <property type="entry name" value="2,5-diketo-D-gluconic acid reductase A"/>
    <property type="match status" value="1"/>
</dbReference>
<dbReference type="PRINTS" id="PR00069">
    <property type="entry name" value="ALDKETRDTASE"/>
</dbReference>
<dbReference type="AlphaFoldDB" id="A0A7R7XSS4"/>
<reference evidence="10" key="2">
    <citation type="submission" date="2021-02" db="EMBL/GenBank/DDBJ databases">
        <title>Aspergillus puulaauensis MK2 genome sequence.</title>
        <authorList>
            <person name="Futagami T."/>
            <person name="Mori K."/>
            <person name="Kadooka C."/>
            <person name="Tanaka T."/>
        </authorList>
    </citation>
    <scope>NUCLEOTIDE SEQUENCE</scope>
    <source>
        <strain evidence="10">MK2</strain>
    </source>
</reference>
<dbReference type="Gene3D" id="3.20.20.100">
    <property type="entry name" value="NADP-dependent oxidoreductase domain"/>
    <property type="match status" value="1"/>
</dbReference>
<comment type="function">
    <text evidence="3">Catalyzes the initial reaction in the xylose utilization pathway by reducing D-xylose into xylitol. Xylose is a major component of hemicelluloses such as xylan. Most fungi utilize D-xylose via three enzymatic reactions, xylose reductase (XR), xylitol dehydrogenase (XDH), and xylulokinase, to form xylulose 5-phosphate, which enters pentose phosphate pathway.</text>
</comment>
<feature type="site" description="Lowers pKa of active site Tyr" evidence="8">
    <location>
        <position position="83"/>
    </location>
</feature>
<evidence type="ECO:0000313" key="10">
    <source>
        <dbReference type="EMBL" id="BCS27082.1"/>
    </source>
</evidence>
<dbReference type="InterPro" id="IPR036812">
    <property type="entry name" value="NAD(P)_OxRdtase_dom_sf"/>
</dbReference>
<feature type="active site" description="Proton donor" evidence="6">
    <location>
        <position position="58"/>
    </location>
</feature>
<dbReference type="InterPro" id="IPR018170">
    <property type="entry name" value="Aldo/ket_reductase_CS"/>
</dbReference>
<organism evidence="10 11">
    <name type="scientific">Aspergillus puulaauensis</name>
    <dbReference type="NCBI Taxonomy" id="1220207"/>
    <lineage>
        <taxon>Eukaryota</taxon>
        <taxon>Fungi</taxon>
        <taxon>Dikarya</taxon>
        <taxon>Ascomycota</taxon>
        <taxon>Pezizomycotina</taxon>
        <taxon>Eurotiomycetes</taxon>
        <taxon>Eurotiomycetidae</taxon>
        <taxon>Eurotiales</taxon>
        <taxon>Aspergillaceae</taxon>
        <taxon>Aspergillus</taxon>
    </lineage>
</organism>
<gene>
    <name evidence="10" type="ORF">APUU_60130A</name>
</gene>
<evidence type="ECO:0000256" key="7">
    <source>
        <dbReference type="PIRSR" id="PIRSR000097-2"/>
    </source>
</evidence>
<keyword evidence="11" id="KW-1185">Reference proteome</keyword>